<name>A0AC60NVD6_IXOPE</name>
<keyword evidence="2" id="KW-1185">Reference proteome</keyword>
<reference evidence="1 2" key="1">
    <citation type="journal article" date="2020" name="Cell">
        <title>Large-Scale Comparative Analyses of Tick Genomes Elucidate Their Genetic Diversity and Vector Capacities.</title>
        <authorList>
            <consortium name="Tick Genome and Microbiome Consortium (TIGMIC)"/>
            <person name="Jia N."/>
            <person name="Wang J."/>
            <person name="Shi W."/>
            <person name="Du L."/>
            <person name="Sun Y."/>
            <person name="Zhan W."/>
            <person name="Jiang J.F."/>
            <person name="Wang Q."/>
            <person name="Zhang B."/>
            <person name="Ji P."/>
            <person name="Bell-Sakyi L."/>
            <person name="Cui X.M."/>
            <person name="Yuan T.T."/>
            <person name="Jiang B.G."/>
            <person name="Yang W.F."/>
            <person name="Lam T.T."/>
            <person name="Chang Q.C."/>
            <person name="Ding S.J."/>
            <person name="Wang X.J."/>
            <person name="Zhu J.G."/>
            <person name="Ruan X.D."/>
            <person name="Zhao L."/>
            <person name="Wei J.T."/>
            <person name="Ye R.Z."/>
            <person name="Que T.C."/>
            <person name="Du C.H."/>
            <person name="Zhou Y.H."/>
            <person name="Cheng J.X."/>
            <person name="Dai P.F."/>
            <person name="Guo W.B."/>
            <person name="Han X.H."/>
            <person name="Huang E.J."/>
            <person name="Li L.F."/>
            <person name="Wei W."/>
            <person name="Gao Y.C."/>
            <person name="Liu J.Z."/>
            <person name="Shao H.Z."/>
            <person name="Wang X."/>
            <person name="Wang C.C."/>
            <person name="Yang T.C."/>
            <person name="Huo Q.B."/>
            <person name="Li W."/>
            <person name="Chen H.Y."/>
            <person name="Chen S.E."/>
            <person name="Zhou L.G."/>
            <person name="Ni X.B."/>
            <person name="Tian J.H."/>
            <person name="Sheng Y."/>
            <person name="Liu T."/>
            <person name="Pan Y.S."/>
            <person name="Xia L.Y."/>
            <person name="Li J."/>
            <person name="Zhao F."/>
            <person name="Cao W.C."/>
        </authorList>
    </citation>
    <scope>NUCLEOTIDE SEQUENCE [LARGE SCALE GENOMIC DNA]</scope>
    <source>
        <strain evidence="1">Iper-2018</strain>
    </source>
</reference>
<evidence type="ECO:0000313" key="2">
    <source>
        <dbReference type="Proteomes" id="UP000805193"/>
    </source>
</evidence>
<evidence type="ECO:0000313" key="1">
    <source>
        <dbReference type="EMBL" id="KAG0411096.1"/>
    </source>
</evidence>
<dbReference type="EMBL" id="JABSTQ010011462">
    <property type="protein sequence ID" value="KAG0411096.1"/>
    <property type="molecule type" value="Genomic_DNA"/>
</dbReference>
<proteinExistence type="predicted"/>
<gene>
    <name evidence="1" type="ORF">HPB47_011783</name>
</gene>
<organism evidence="1 2">
    <name type="scientific">Ixodes persulcatus</name>
    <name type="common">Taiga tick</name>
    <dbReference type="NCBI Taxonomy" id="34615"/>
    <lineage>
        <taxon>Eukaryota</taxon>
        <taxon>Metazoa</taxon>
        <taxon>Ecdysozoa</taxon>
        <taxon>Arthropoda</taxon>
        <taxon>Chelicerata</taxon>
        <taxon>Arachnida</taxon>
        <taxon>Acari</taxon>
        <taxon>Parasitiformes</taxon>
        <taxon>Ixodida</taxon>
        <taxon>Ixodoidea</taxon>
        <taxon>Ixodidae</taxon>
        <taxon>Ixodinae</taxon>
        <taxon>Ixodes</taxon>
    </lineage>
</organism>
<dbReference type="Proteomes" id="UP000805193">
    <property type="component" value="Unassembled WGS sequence"/>
</dbReference>
<accession>A0AC60NVD6</accession>
<comment type="caution">
    <text evidence="1">The sequence shown here is derived from an EMBL/GenBank/DDBJ whole genome shotgun (WGS) entry which is preliminary data.</text>
</comment>
<protein>
    <submittedName>
        <fullName evidence="1">Uncharacterized protein</fullName>
    </submittedName>
</protein>
<sequence length="310" mass="33119">MENPSEGRTEPIGVTAAGSDCCDVEIVQNVGALCFPRTSQEAIDDVPINECPFGIPPTAAAHRTSVSPGNGRRSPVVVAVHRRCRSSGHPPPREPGSNEGGRKRINFRPGLDVRRKEGVRGMRDALRSAPNRLGPPPAPLLPDRRGNPGLYEPWAGAQTPSIPRPTVRWKLRAPWTNPLSVTIEAYCSLSSTLTHTCELKPDVASKAVRRDVQWVSVPYAPPPPSRPEFSAEGRRGASRRVAVAGGKALPSPWVFDAIVRASPGESLGHRRGSPGPPSRDGQLVPGLQDSSPCATPLARVPLHGTPSQPE</sequence>